<dbReference type="OrthoDB" id="3267686at2"/>
<dbReference type="AlphaFoldDB" id="A0A3Q9G8F9"/>
<gene>
    <name evidence="2" type="ORF">EJ997_09220</name>
</gene>
<feature type="region of interest" description="Disordered" evidence="1">
    <location>
        <begin position="1"/>
        <end position="220"/>
    </location>
</feature>
<evidence type="ECO:0000313" key="3">
    <source>
        <dbReference type="Proteomes" id="UP000280344"/>
    </source>
</evidence>
<sequence length="415" mass="44493">MVLGDEDTWDPEIHGSPGSDQGDSREPAADQQPATPQQNPEDSFSFLTDSPQEENRNHNQQNPHEQQTPDQQRGTNQQQKRSPAHSQDRPQQWPLAPASGTPGSGTVGDSVRGFVAGPGWQGPPGSANNDSPGRSQQPGHQQPGPRQGTRLGAGGNRPLDQAAGGGRMPGYSQQGVAQSGNAAPQRAQRPAVNESQMPGSNQAQRPAGRQPQSGAQTGEENTYGHYRDCGILPWWAWSAIGATVIACGALVFIAASPSSLDPTSSQGFDPAFHDKYEGMAVLGPGAEFSETVDDVPWDVSIAEVNWHATEQVASETSMSSPANGMRYVGVRIDAGTNYLNSTPVEEAFLFYYITPAGQEYTEHYCGWGCLESASTSATEFDGWVYFEVPAEIPEGGYLRVNLLYSGENDTLMEMQ</sequence>
<feature type="compositionally biased region" description="Polar residues" evidence="1">
    <location>
        <begin position="41"/>
        <end position="50"/>
    </location>
</feature>
<feature type="compositionally biased region" description="Low complexity" evidence="1">
    <location>
        <begin position="131"/>
        <end position="148"/>
    </location>
</feature>
<dbReference type="EMBL" id="CP034593">
    <property type="protein sequence ID" value="AZQ77487.1"/>
    <property type="molecule type" value="Genomic_DNA"/>
</dbReference>
<evidence type="ECO:0000313" key="2">
    <source>
        <dbReference type="EMBL" id="AZQ77487.1"/>
    </source>
</evidence>
<proteinExistence type="predicted"/>
<feature type="compositionally biased region" description="Polar residues" evidence="1">
    <location>
        <begin position="58"/>
        <end position="85"/>
    </location>
</feature>
<dbReference type="KEGG" id="flh:EJ997_09220"/>
<evidence type="ECO:0000256" key="1">
    <source>
        <dbReference type="SAM" id="MobiDB-lite"/>
    </source>
</evidence>
<organism evidence="2 3">
    <name type="scientific">Flaviflexus ciconiae</name>
    <dbReference type="NCBI Taxonomy" id="2496867"/>
    <lineage>
        <taxon>Bacteria</taxon>
        <taxon>Bacillati</taxon>
        <taxon>Actinomycetota</taxon>
        <taxon>Actinomycetes</taxon>
        <taxon>Actinomycetales</taxon>
        <taxon>Actinomycetaceae</taxon>
        <taxon>Flaviflexus</taxon>
    </lineage>
</organism>
<feature type="compositionally biased region" description="Polar residues" evidence="1">
    <location>
        <begin position="171"/>
        <end position="182"/>
    </location>
</feature>
<feature type="compositionally biased region" description="Polar residues" evidence="1">
    <location>
        <begin position="193"/>
        <end position="220"/>
    </location>
</feature>
<dbReference type="Proteomes" id="UP000280344">
    <property type="component" value="Chromosome"/>
</dbReference>
<name>A0A3Q9G8F9_9ACTO</name>
<accession>A0A3Q9G8F9</accession>
<feature type="compositionally biased region" description="Acidic residues" evidence="1">
    <location>
        <begin position="1"/>
        <end position="10"/>
    </location>
</feature>
<reference evidence="2 3" key="1">
    <citation type="submission" date="2018-12" db="EMBL/GenBank/DDBJ databases">
        <title>Complete genome sequence of Flaviflexus sp. H23T48.</title>
        <authorList>
            <person name="Bae J.-W."/>
            <person name="Lee J.-Y."/>
        </authorList>
    </citation>
    <scope>NUCLEOTIDE SEQUENCE [LARGE SCALE GENOMIC DNA]</scope>
    <source>
        <strain evidence="2 3">H23T48</strain>
    </source>
</reference>
<protein>
    <submittedName>
        <fullName evidence="2">Uncharacterized protein</fullName>
    </submittedName>
</protein>
<keyword evidence="3" id="KW-1185">Reference proteome</keyword>
<feature type="compositionally biased region" description="Low complexity" evidence="1">
    <location>
        <begin position="29"/>
        <end position="40"/>
    </location>
</feature>